<gene>
    <name evidence="2" type="ORF">MCSF7_00576</name>
</gene>
<dbReference type="PROSITE" id="PS51186">
    <property type="entry name" value="GNAT"/>
    <property type="match status" value="1"/>
</dbReference>
<dbReference type="Gene3D" id="3.40.630.30">
    <property type="match status" value="1"/>
</dbReference>
<evidence type="ECO:0000313" key="2">
    <source>
        <dbReference type="EMBL" id="EGV00447.1"/>
    </source>
</evidence>
<name>F9UJR6_9BACT</name>
<sequence>MTFLRQEPFYNLFLIADIENFDLQSSLITTFILKNDDEIKSVLLIFGFTLLYFDPFNLISEKLLKEFFDEYNITNVHINQNSFELKRSFFSNSNFKIHKQFLATCKKLKQIDFSLVKKAELEDIESICRGREEITEFDDFRGSYEREYEIYKENFLKNISHNFIIKNEQKVLAHASILASTSQSAMIGGIYCLKEHRKKGYASQVTAALTKYVLENNKTPILFYDNPEAGSIYQKIGFETLGFVYTIKVN</sequence>
<dbReference type="SUPFAM" id="SSF55729">
    <property type="entry name" value="Acyl-CoA N-acyltransferases (Nat)"/>
    <property type="match status" value="1"/>
</dbReference>
<dbReference type="Proteomes" id="UP000004978">
    <property type="component" value="Unassembled WGS sequence"/>
</dbReference>
<feature type="domain" description="N-acetyltransferase" evidence="1">
    <location>
        <begin position="111"/>
        <end position="250"/>
    </location>
</feature>
<dbReference type="Pfam" id="PF08445">
    <property type="entry name" value="FR47"/>
    <property type="match status" value="1"/>
</dbReference>
<evidence type="ECO:0000313" key="3">
    <source>
        <dbReference type="Proteomes" id="UP000004978"/>
    </source>
</evidence>
<dbReference type="STRING" id="1037410.MCSF7_00576"/>
<keyword evidence="3" id="KW-1185">Reference proteome</keyword>
<dbReference type="CDD" id="cd04301">
    <property type="entry name" value="NAT_SF"/>
    <property type="match status" value="1"/>
</dbReference>
<proteinExistence type="predicted"/>
<accession>F9UJR6</accession>
<keyword evidence="2" id="KW-0808">Transferase</keyword>
<dbReference type="InterPro" id="IPR013653">
    <property type="entry name" value="GCN5-like_dom"/>
</dbReference>
<comment type="caution">
    <text evidence="2">The sequence shown here is derived from an EMBL/GenBank/DDBJ whole genome shotgun (WGS) entry which is preliminary data.</text>
</comment>
<dbReference type="EMBL" id="AFXA01000008">
    <property type="protein sequence ID" value="EGV00447.1"/>
    <property type="molecule type" value="Genomic_DNA"/>
</dbReference>
<organism evidence="2 3">
    <name type="scientific">Mycoplasmopsis columbina SF7</name>
    <dbReference type="NCBI Taxonomy" id="1037410"/>
    <lineage>
        <taxon>Bacteria</taxon>
        <taxon>Bacillati</taxon>
        <taxon>Mycoplasmatota</taxon>
        <taxon>Mycoplasmoidales</taxon>
        <taxon>Metamycoplasmataceae</taxon>
        <taxon>Mycoplasmopsis</taxon>
    </lineage>
</organism>
<dbReference type="eggNOG" id="COG3393">
    <property type="taxonomic scope" value="Bacteria"/>
</dbReference>
<reference evidence="2 3" key="1">
    <citation type="journal article" date="2013" name="Genome Announc.">
        <title>Genome Sequence of Mycoplasma columbinum Strain SF7.</title>
        <authorList>
            <person name="Guo Z."/>
            <person name="Xu X."/>
            <person name="Zheng Q."/>
            <person name="Li T."/>
            <person name="Kuang S."/>
            <person name="Zhang Z."/>
            <person name="Chen Y."/>
            <person name="Lu X."/>
            <person name="Zhou R."/>
            <person name="Bi D."/>
            <person name="Jin H."/>
        </authorList>
    </citation>
    <scope>NUCLEOTIDE SEQUENCE [LARGE SCALE GENOMIC DNA]</scope>
    <source>
        <strain evidence="2 3">SF7</strain>
    </source>
</reference>
<evidence type="ECO:0000259" key="1">
    <source>
        <dbReference type="PROSITE" id="PS51186"/>
    </source>
</evidence>
<dbReference type="AlphaFoldDB" id="F9UJR6"/>
<dbReference type="InterPro" id="IPR000182">
    <property type="entry name" value="GNAT_dom"/>
</dbReference>
<protein>
    <submittedName>
        <fullName evidence="2">Acetyltransferase</fullName>
    </submittedName>
</protein>
<dbReference type="InterPro" id="IPR016181">
    <property type="entry name" value="Acyl_CoA_acyltransferase"/>
</dbReference>
<dbReference type="GO" id="GO:0016747">
    <property type="term" value="F:acyltransferase activity, transferring groups other than amino-acyl groups"/>
    <property type="evidence" value="ECO:0007669"/>
    <property type="project" value="InterPro"/>
</dbReference>